<evidence type="ECO:0000313" key="2">
    <source>
        <dbReference type="EMBL" id="QDU40747.1"/>
    </source>
</evidence>
<dbReference type="AlphaFoldDB" id="A0A517ZE45"/>
<reference evidence="2 3" key="1">
    <citation type="submission" date="2019-02" db="EMBL/GenBank/DDBJ databases">
        <title>Deep-cultivation of Planctomycetes and their phenomic and genomic characterization uncovers novel biology.</title>
        <authorList>
            <person name="Wiegand S."/>
            <person name="Jogler M."/>
            <person name="Boedeker C."/>
            <person name="Pinto D."/>
            <person name="Vollmers J."/>
            <person name="Rivas-Marin E."/>
            <person name="Kohn T."/>
            <person name="Peeters S.H."/>
            <person name="Heuer A."/>
            <person name="Rast P."/>
            <person name="Oberbeckmann S."/>
            <person name="Bunk B."/>
            <person name="Jeske O."/>
            <person name="Meyerdierks A."/>
            <person name="Storesund J.E."/>
            <person name="Kallscheuer N."/>
            <person name="Luecker S."/>
            <person name="Lage O.M."/>
            <person name="Pohl T."/>
            <person name="Merkel B.J."/>
            <person name="Hornburger P."/>
            <person name="Mueller R.-W."/>
            <person name="Bruemmer F."/>
            <person name="Labrenz M."/>
            <person name="Spormann A.M."/>
            <person name="Op den Camp H."/>
            <person name="Overmann J."/>
            <person name="Amann R."/>
            <person name="Jetten M.S.M."/>
            <person name="Mascher T."/>
            <person name="Medema M.H."/>
            <person name="Devos D.P."/>
            <person name="Kaster A.-K."/>
            <person name="Ovreas L."/>
            <person name="Rohde M."/>
            <person name="Galperin M.Y."/>
            <person name="Jogler C."/>
        </authorList>
    </citation>
    <scope>NUCLEOTIDE SEQUENCE [LARGE SCALE GENOMIC DNA]</scope>
    <source>
        <strain evidence="2 3">Mal4</strain>
    </source>
</reference>
<keyword evidence="1" id="KW-0732">Signal</keyword>
<proteinExistence type="predicted"/>
<dbReference type="PANTHER" id="PTHR43037">
    <property type="entry name" value="UNNAMED PRODUCT-RELATED"/>
    <property type="match status" value="1"/>
</dbReference>
<dbReference type="SUPFAM" id="SSF53474">
    <property type="entry name" value="alpha/beta-Hydrolases"/>
    <property type="match status" value="1"/>
</dbReference>
<keyword evidence="3" id="KW-1185">Reference proteome</keyword>
<protein>
    <recommendedName>
        <fullName evidence="4">Alpha/beta hydrolase family protein</fullName>
    </recommendedName>
</protein>
<dbReference type="Proteomes" id="UP000320496">
    <property type="component" value="Chromosome"/>
</dbReference>
<dbReference type="EMBL" id="CP036275">
    <property type="protein sequence ID" value="QDU40747.1"/>
    <property type="molecule type" value="Genomic_DNA"/>
</dbReference>
<dbReference type="InterPro" id="IPR029058">
    <property type="entry name" value="AB_hydrolase_fold"/>
</dbReference>
<dbReference type="KEGG" id="mri:Mal4_51070"/>
<accession>A0A517ZE45</accession>
<organism evidence="2 3">
    <name type="scientific">Maioricimonas rarisocia</name>
    <dbReference type="NCBI Taxonomy" id="2528026"/>
    <lineage>
        <taxon>Bacteria</taxon>
        <taxon>Pseudomonadati</taxon>
        <taxon>Planctomycetota</taxon>
        <taxon>Planctomycetia</taxon>
        <taxon>Planctomycetales</taxon>
        <taxon>Planctomycetaceae</taxon>
        <taxon>Maioricimonas</taxon>
    </lineage>
</organism>
<gene>
    <name evidence="2" type="ORF">Mal4_51070</name>
</gene>
<dbReference type="OrthoDB" id="270827at2"/>
<evidence type="ECO:0000256" key="1">
    <source>
        <dbReference type="ARBA" id="ARBA00022729"/>
    </source>
</evidence>
<dbReference type="RefSeq" id="WP_145372009.1">
    <property type="nucleotide sequence ID" value="NZ_CP036275.1"/>
</dbReference>
<dbReference type="PANTHER" id="PTHR43037:SF1">
    <property type="entry name" value="BLL1128 PROTEIN"/>
    <property type="match status" value="1"/>
</dbReference>
<evidence type="ECO:0000313" key="3">
    <source>
        <dbReference type="Proteomes" id="UP000320496"/>
    </source>
</evidence>
<evidence type="ECO:0008006" key="4">
    <source>
        <dbReference type="Google" id="ProtNLM"/>
    </source>
</evidence>
<name>A0A517ZE45_9PLAN</name>
<sequence length="265" mass="29115">MTPRIAPLNPVSTDTPEMDPMDALAQMLASTDWIGEALDVGGDLIFSDVRSSPGERLTHALAIPENYEPNYAYPLIVWLHPDGRNEMDACRWLSAISPQNYVGLGLRGPNPDEGEPTRRYSWPQRAAASSLAGPVRDAIDEAAETVNLNAKRVFIAGSREGGSLAVELGLMYPEWFAGVIAVDPTPLRERRLFARYRAAREQNVFLGNGVTATSETGQTVRHLATLMDSAGMAIETHCSTASEQRQKEMARTIDGWVMRTMQSVR</sequence>
<dbReference type="InterPro" id="IPR050955">
    <property type="entry name" value="Plant_Biomass_Hydrol_Est"/>
</dbReference>
<dbReference type="Gene3D" id="3.40.50.1820">
    <property type="entry name" value="alpha/beta hydrolase"/>
    <property type="match status" value="1"/>
</dbReference>